<reference evidence="3 4" key="1">
    <citation type="journal article" date="2014" name="Int. J. Syst. Evol. Microbiol.">
        <title>Thermococcus paralvinellae sp. nov. and Thermococcus cleftensis sp. nov. of hyperthermophilic heterotrophs from deep-sea hydrothermal vents.</title>
        <authorList>
            <person name="Hensley S.A."/>
            <person name="Jung J.H."/>
            <person name="Park C.S."/>
            <person name="Holden J.F."/>
        </authorList>
    </citation>
    <scope>NUCLEOTIDE SEQUENCE [LARGE SCALE GENOMIC DNA]</scope>
    <source>
        <strain evidence="3 4">ES1</strain>
    </source>
</reference>
<evidence type="ECO:0000313" key="4">
    <source>
        <dbReference type="Proteomes" id="UP000019027"/>
    </source>
</evidence>
<keyword evidence="4" id="KW-1185">Reference proteome</keyword>
<dbReference type="Pfam" id="PF05763">
    <property type="entry name" value="DUF835"/>
    <property type="match status" value="1"/>
</dbReference>
<organism evidence="3 4">
    <name type="scientific">Thermococcus paralvinellae</name>
    <dbReference type="NCBI Taxonomy" id="582419"/>
    <lineage>
        <taxon>Archaea</taxon>
        <taxon>Methanobacteriati</taxon>
        <taxon>Methanobacteriota</taxon>
        <taxon>Thermococci</taxon>
        <taxon>Thermococcales</taxon>
        <taxon>Thermococcaceae</taxon>
        <taxon>Thermococcus</taxon>
    </lineage>
</organism>
<dbReference type="InterPro" id="IPR008553">
    <property type="entry name" value="DUF835"/>
</dbReference>
<dbReference type="RefSeq" id="WP_042679123.1">
    <property type="nucleotide sequence ID" value="NZ_CP006965.1"/>
</dbReference>
<dbReference type="AlphaFoldDB" id="W0I4Y1"/>
<feature type="transmembrane region" description="Helical" evidence="1">
    <location>
        <begin position="63"/>
        <end position="80"/>
    </location>
</feature>
<keyword evidence="1" id="KW-1133">Transmembrane helix</keyword>
<dbReference type="PANTHER" id="PTHR33531">
    <property type="entry name" value="RUBRERYTHRIN SUBFAMILY"/>
    <property type="match status" value="1"/>
</dbReference>
<feature type="transmembrane region" description="Helical" evidence="1">
    <location>
        <begin position="12"/>
        <end position="29"/>
    </location>
</feature>
<gene>
    <name evidence="3" type="ORF">TES1_0036</name>
</gene>
<proteinExistence type="predicted"/>
<accession>W0I4Y1</accession>
<dbReference type="KEGG" id="ths:TES1_0036"/>
<dbReference type="STRING" id="582419.TES1_0036"/>
<feature type="transmembrane region" description="Helical" evidence="1">
    <location>
        <begin position="177"/>
        <end position="200"/>
    </location>
</feature>
<evidence type="ECO:0000256" key="1">
    <source>
        <dbReference type="SAM" id="Phobius"/>
    </source>
</evidence>
<keyword evidence="1" id="KW-0472">Membrane</keyword>
<protein>
    <recommendedName>
        <fullName evidence="2">DUF835 domain-containing protein</fullName>
    </recommendedName>
</protein>
<feature type="domain" description="DUF835" evidence="2">
    <location>
        <begin position="230"/>
        <end position="358"/>
    </location>
</feature>
<evidence type="ECO:0000313" key="3">
    <source>
        <dbReference type="EMBL" id="AHF79433.1"/>
    </source>
</evidence>
<dbReference type="GeneID" id="24906236"/>
<dbReference type="EMBL" id="CP006965">
    <property type="protein sequence ID" value="AHF79433.1"/>
    <property type="molecule type" value="Genomic_DNA"/>
</dbReference>
<feature type="transmembrane region" description="Helical" evidence="1">
    <location>
        <begin position="36"/>
        <end position="57"/>
    </location>
</feature>
<dbReference type="HOGENOM" id="CLU_063611_0_0_2"/>
<sequence>MNKLFLDIGRGLSLSIKLIAAGYLLYIFYTGNRRSALILALAWLSAAFSIIFDIIGIQDLNSIFEALFASLLFYGILRVSEEETFHPIPSEFYYVASVPLVMTLYLIGMTNLRDTSEWMISIGVPYGLSGFYIFLAGVLTVSLSRIYHKKARLLAISLMLYGVHEMDYPLLRPVEWFAPFGFILGAFFTFMASYSIIQFVRTERFRELLKKDNDEQKIEVNTGVLIVDESEYRQIKESIRDFEVLAFLRDISDVPEKWEAYFITNIPGKNMKTISPTNLAKMAELANRYLRATAMINQQGVIVIDCLEYLIMYNSFESIVKFLSSLRDFVIIYKGSLIIVTNPSAWSKKEWMLLKRLLE</sequence>
<name>W0I4Y1_9EURY</name>
<feature type="transmembrane region" description="Helical" evidence="1">
    <location>
        <begin position="118"/>
        <end position="141"/>
    </location>
</feature>
<keyword evidence="1" id="KW-0812">Transmembrane</keyword>
<feature type="transmembrane region" description="Helical" evidence="1">
    <location>
        <begin position="92"/>
        <end position="112"/>
    </location>
</feature>
<evidence type="ECO:0000259" key="2">
    <source>
        <dbReference type="Pfam" id="PF05763"/>
    </source>
</evidence>
<dbReference type="OrthoDB" id="86165at2157"/>
<dbReference type="Proteomes" id="UP000019027">
    <property type="component" value="Chromosome"/>
</dbReference>
<dbReference type="PANTHER" id="PTHR33531:SF7">
    <property type="entry name" value="HYPOTHETICAL MEMBRANE PROTEIN, CONSERVED"/>
    <property type="match status" value="1"/>
</dbReference>